<proteinExistence type="predicted"/>
<evidence type="ECO:0000313" key="2">
    <source>
        <dbReference type="Proteomes" id="UP000276133"/>
    </source>
</evidence>
<reference evidence="1 2" key="1">
    <citation type="journal article" date="2018" name="Sci. Rep.">
        <title>Genomic signatures of local adaptation to the degree of environmental predictability in rotifers.</title>
        <authorList>
            <person name="Franch-Gras L."/>
            <person name="Hahn C."/>
            <person name="Garcia-Roger E.M."/>
            <person name="Carmona M.J."/>
            <person name="Serra M."/>
            <person name="Gomez A."/>
        </authorList>
    </citation>
    <scope>NUCLEOTIDE SEQUENCE [LARGE SCALE GENOMIC DNA]</scope>
    <source>
        <strain evidence="1">HYR1</strain>
    </source>
</reference>
<comment type="caution">
    <text evidence="1">The sequence shown here is derived from an EMBL/GenBank/DDBJ whole genome shotgun (WGS) entry which is preliminary data.</text>
</comment>
<accession>A0A3M7PMA3</accession>
<dbReference type="AlphaFoldDB" id="A0A3M7PMA3"/>
<evidence type="ECO:0000313" key="1">
    <source>
        <dbReference type="EMBL" id="RNA00119.1"/>
    </source>
</evidence>
<protein>
    <submittedName>
        <fullName evidence="1">Uncharacterized protein</fullName>
    </submittedName>
</protein>
<dbReference type="Proteomes" id="UP000276133">
    <property type="component" value="Unassembled WGS sequence"/>
</dbReference>
<sequence length="77" mass="9387">MVENFSLFKIMEEEVKLFQNQMLIERKFLLFTNFFMSSQLKQKFLLKMRRKKRIQKLIISAIQSEQHTIKSVLNSFL</sequence>
<organism evidence="1 2">
    <name type="scientific">Brachionus plicatilis</name>
    <name type="common">Marine rotifer</name>
    <name type="synonym">Brachionus muelleri</name>
    <dbReference type="NCBI Taxonomy" id="10195"/>
    <lineage>
        <taxon>Eukaryota</taxon>
        <taxon>Metazoa</taxon>
        <taxon>Spiralia</taxon>
        <taxon>Gnathifera</taxon>
        <taxon>Rotifera</taxon>
        <taxon>Eurotatoria</taxon>
        <taxon>Monogononta</taxon>
        <taxon>Pseudotrocha</taxon>
        <taxon>Ploima</taxon>
        <taxon>Brachionidae</taxon>
        <taxon>Brachionus</taxon>
    </lineage>
</organism>
<gene>
    <name evidence="1" type="ORF">BpHYR1_023625</name>
</gene>
<dbReference type="EMBL" id="REGN01009908">
    <property type="protein sequence ID" value="RNA00119.1"/>
    <property type="molecule type" value="Genomic_DNA"/>
</dbReference>
<keyword evidence="2" id="KW-1185">Reference proteome</keyword>
<name>A0A3M7PMA3_BRAPC</name>